<organism evidence="1 2">
    <name type="scientific">Pleurodeles waltl</name>
    <name type="common">Iberian ribbed newt</name>
    <dbReference type="NCBI Taxonomy" id="8319"/>
    <lineage>
        <taxon>Eukaryota</taxon>
        <taxon>Metazoa</taxon>
        <taxon>Chordata</taxon>
        <taxon>Craniata</taxon>
        <taxon>Vertebrata</taxon>
        <taxon>Euteleostomi</taxon>
        <taxon>Amphibia</taxon>
        <taxon>Batrachia</taxon>
        <taxon>Caudata</taxon>
        <taxon>Salamandroidea</taxon>
        <taxon>Salamandridae</taxon>
        <taxon>Pleurodelinae</taxon>
        <taxon>Pleurodeles</taxon>
    </lineage>
</organism>
<dbReference type="EMBL" id="JANPWB010000008">
    <property type="protein sequence ID" value="KAJ1162525.1"/>
    <property type="molecule type" value="Genomic_DNA"/>
</dbReference>
<protein>
    <submittedName>
        <fullName evidence="1">Uncharacterized protein</fullName>
    </submittedName>
</protein>
<proteinExistence type="predicted"/>
<name>A0AAV7SED1_PLEWA</name>
<accession>A0AAV7SED1</accession>
<comment type="caution">
    <text evidence="1">The sequence shown here is derived from an EMBL/GenBank/DDBJ whole genome shotgun (WGS) entry which is preliminary data.</text>
</comment>
<gene>
    <name evidence="1" type="ORF">NDU88_002993</name>
</gene>
<evidence type="ECO:0000313" key="2">
    <source>
        <dbReference type="Proteomes" id="UP001066276"/>
    </source>
</evidence>
<dbReference type="AlphaFoldDB" id="A0AAV7SED1"/>
<reference evidence="1" key="1">
    <citation type="journal article" date="2022" name="bioRxiv">
        <title>Sequencing and chromosome-scale assembly of the giantPleurodeles waltlgenome.</title>
        <authorList>
            <person name="Brown T."/>
            <person name="Elewa A."/>
            <person name="Iarovenko S."/>
            <person name="Subramanian E."/>
            <person name="Araus A.J."/>
            <person name="Petzold A."/>
            <person name="Susuki M."/>
            <person name="Suzuki K.-i.T."/>
            <person name="Hayashi T."/>
            <person name="Toyoda A."/>
            <person name="Oliveira C."/>
            <person name="Osipova E."/>
            <person name="Leigh N.D."/>
            <person name="Simon A."/>
            <person name="Yun M.H."/>
        </authorList>
    </citation>
    <scope>NUCLEOTIDE SEQUENCE</scope>
    <source>
        <strain evidence="1">20211129_DDA</strain>
        <tissue evidence="1">Liver</tissue>
    </source>
</reference>
<sequence>MRCNNDDADSFNLWLSRVVSRGPASSDRGPSWCWRTAVRCCKKPPLTTPCLFYSPGPEAAGQTKRYKKGGGETRLHIRGTPNWVTPCGMECRLIGYITDQRHYRDIVKVIA</sequence>
<evidence type="ECO:0000313" key="1">
    <source>
        <dbReference type="EMBL" id="KAJ1162525.1"/>
    </source>
</evidence>
<dbReference type="Proteomes" id="UP001066276">
    <property type="component" value="Chromosome 4_2"/>
</dbReference>
<keyword evidence="2" id="KW-1185">Reference proteome</keyword>